<keyword evidence="1" id="KW-1133">Transmembrane helix</keyword>
<feature type="transmembrane region" description="Helical" evidence="1">
    <location>
        <begin position="7"/>
        <end position="27"/>
    </location>
</feature>
<evidence type="ECO:0000313" key="2">
    <source>
        <dbReference type="EMBL" id="VEE92914.1"/>
    </source>
</evidence>
<evidence type="ECO:0000256" key="1">
    <source>
        <dbReference type="SAM" id="Phobius"/>
    </source>
</evidence>
<reference evidence="2 3" key="1">
    <citation type="submission" date="2018-12" db="EMBL/GenBank/DDBJ databases">
        <authorList>
            <consortium name="Pathogen Informatics"/>
        </authorList>
    </citation>
    <scope>NUCLEOTIDE SEQUENCE [LARGE SCALE GENOMIC DNA]</scope>
    <source>
        <strain evidence="2 3">NCTC8529</strain>
    </source>
</reference>
<dbReference type="EMBL" id="LR134310">
    <property type="protein sequence ID" value="VEE92914.1"/>
    <property type="molecule type" value="Genomic_DNA"/>
</dbReference>
<protein>
    <recommendedName>
        <fullName evidence="4">Uroporphyrinogen decarboxylase</fullName>
    </recommendedName>
</protein>
<evidence type="ECO:0000313" key="3">
    <source>
        <dbReference type="Proteomes" id="UP000268529"/>
    </source>
</evidence>
<feature type="transmembrane region" description="Helical" evidence="1">
    <location>
        <begin position="47"/>
        <end position="66"/>
    </location>
</feature>
<keyword evidence="1" id="KW-0472">Membrane</keyword>
<dbReference type="Proteomes" id="UP000268529">
    <property type="component" value="Chromosome"/>
</dbReference>
<sequence length="70" mass="7942">MSIVEFLSYGSVLILILSFFIRSMTTLRLSNIVWGLGFTLYGFTTKAYIVAILNIIIVGLNSYLFAKERQ</sequence>
<name>A0AAX3FPY7_ACTEU</name>
<proteinExistence type="predicted"/>
<evidence type="ECO:0008006" key="4">
    <source>
        <dbReference type="Google" id="ProtNLM"/>
    </source>
</evidence>
<accession>A0AAX3FPY7</accession>
<dbReference type="AlphaFoldDB" id="A0AAX3FPY7"/>
<organism evidence="2 3">
    <name type="scientific">Actinobacillus equuli</name>
    <dbReference type="NCBI Taxonomy" id="718"/>
    <lineage>
        <taxon>Bacteria</taxon>
        <taxon>Pseudomonadati</taxon>
        <taxon>Pseudomonadota</taxon>
        <taxon>Gammaproteobacteria</taxon>
        <taxon>Pasteurellales</taxon>
        <taxon>Pasteurellaceae</taxon>
        <taxon>Actinobacillus</taxon>
    </lineage>
</organism>
<keyword evidence="1" id="KW-0812">Transmembrane</keyword>
<gene>
    <name evidence="2" type="ORF">NCTC8529_02081</name>
</gene>